<evidence type="ECO:0000313" key="2">
    <source>
        <dbReference type="Proteomes" id="UP000191672"/>
    </source>
</evidence>
<reference evidence="2" key="1">
    <citation type="journal article" date="2017" name="Nat. Microbiol.">
        <title>Global analysis of biosynthetic gene clusters reveals vast potential of secondary metabolite production in Penicillium species.</title>
        <authorList>
            <person name="Nielsen J.C."/>
            <person name="Grijseels S."/>
            <person name="Prigent S."/>
            <person name="Ji B."/>
            <person name="Dainat J."/>
            <person name="Nielsen K.F."/>
            <person name="Frisvad J.C."/>
            <person name="Workman M."/>
            <person name="Nielsen J."/>
        </authorList>
    </citation>
    <scope>NUCLEOTIDE SEQUENCE [LARGE SCALE GENOMIC DNA]</scope>
    <source>
        <strain evidence="2">IBT 31811</strain>
    </source>
</reference>
<proteinExistence type="predicted"/>
<accession>A0A1V6Q6N5</accession>
<name>A0A1V6Q6N5_9EURO</name>
<evidence type="ECO:0000313" key="1">
    <source>
        <dbReference type="EMBL" id="OQD84881.1"/>
    </source>
</evidence>
<keyword evidence="2" id="KW-1185">Reference proteome</keyword>
<comment type="caution">
    <text evidence="1">The sequence shown here is derived from an EMBL/GenBank/DDBJ whole genome shotgun (WGS) entry which is preliminary data.</text>
</comment>
<dbReference type="AlphaFoldDB" id="A0A1V6Q6N5"/>
<sequence length="65" mass="6928">MPSVLLRFGFVESKAFTTYNSGGTRGLLLKLPLASQERGDFENSARSRAAVLITGVGSGALLKRN</sequence>
<gene>
    <name evidence="1" type="ORF">PENANT_c011G02200</name>
</gene>
<protein>
    <submittedName>
        <fullName evidence="1">Uncharacterized protein</fullName>
    </submittedName>
</protein>
<dbReference type="EMBL" id="MDYN01000011">
    <property type="protein sequence ID" value="OQD84881.1"/>
    <property type="molecule type" value="Genomic_DNA"/>
</dbReference>
<organism evidence="1 2">
    <name type="scientific">Penicillium antarcticum</name>
    <dbReference type="NCBI Taxonomy" id="416450"/>
    <lineage>
        <taxon>Eukaryota</taxon>
        <taxon>Fungi</taxon>
        <taxon>Dikarya</taxon>
        <taxon>Ascomycota</taxon>
        <taxon>Pezizomycotina</taxon>
        <taxon>Eurotiomycetes</taxon>
        <taxon>Eurotiomycetidae</taxon>
        <taxon>Eurotiales</taxon>
        <taxon>Aspergillaceae</taxon>
        <taxon>Penicillium</taxon>
    </lineage>
</organism>
<dbReference type="Proteomes" id="UP000191672">
    <property type="component" value="Unassembled WGS sequence"/>
</dbReference>